<keyword evidence="5" id="KW-0573">Peptidoglycan synthesis</keyword>
<dbReference type="RefSeq" id="WP_169762593.1">
    <property type="nucleotide sequence ID" value="NZ_JABCUS010000010.1"/>
</dbReference>
<evidence type="ECO:0000313" key="10">
    <source>
        <dbReference type="Proteomes" id="UP000575397"/>
    </source>
</evidence>
<evidence type="ECO:0000313" key="9">
    <source>
        <dbReference type="EMBL" id="NMX03393.1"/>
    </source>
</evidence>
<feature type="transmembrane region" description="Helical" evidence="8">
    <location>
        <begin position="59"/>
        <end position="80"/>
    </location>
</feature>
<feature type="transmembrane region" description="Helical" evidence="8">
    <location>
        <begin position="249"/>
        <end position="273"/>
    </location>
</feature>
<dbReference type="GO" id="GO:0005886">
    <property type="term" value="C:plasma membrane"/>
    <property type="evidence" value="ECO:0007669"/>
    <property type="project" value="UniProtKB-SubCell"/>
</dbReference>
<feature type="transmembrane region" description="Helical" evidence="8">
    <location>
        <begin position="176"/>
        <end position="195"/>
    </location>
</feature>
<dbReference type="PANTHER" id="PTHR47019:SF1">
    <property type="entry name" value="LIPID II FLIPPASE MURJ"/>
    <property type="match status" value="1"/>
</dbReference>
<dbReference type="GO" id="GO:0009252">
    <property type="term" value="P:peptidoglycan biosynthetic process"/>
    <property type="evidence" value="ECO:0007669"/>
    <property type="project" value="UniProtKB-KW"/>
</dbReference>
<evidence type="ECO:0000256" key="2">
    <source>
        <dbReference type="ARBA" id="ARBA00022475"/>
    </source>
</evidence>
<keyword evidence="4" id="KW-0133">Cell shape</keyword>
<feature type="transmembrane region" description="Helical" evidence="8">
    <location>
        <begin position="207"/>
        <end position="228"/>
    </location>
</feature>
<dbReference type="InterPro" id="IPR004268">
    <property type="entry name" value="MurJ"/>
</dbReference>
<feature type="transmembrane region" description="Helical" evidence="8">
    <location>
        <begin position="364"/>
        <end position="383"/>
    </location>
</feature>
<dbReference type="PANTHER" id="PTHR47019">
    <property type="entry name" value="LIPID II FLIPPASE MURJ"/>
    <property type="match status" value="1"/>
</dbReference>
<feature type="transmembrane region" description="Helical" evidence="8">
    <location>
        <begin position="138"/>
        <end position="164"/>
    </location>
</feature>
<feature type="transmembrane region" description="Helical" evidence="8">
    <location>
        <begin position="498"/>
        <end position="520"/>
    </location>
</feature>
<dbReference type="AlphaFoldDB" id="A0A7Y0UTE5"/>
<feature type="transmembrane region" description="Helical" evidence="8">
    <location>
        <begin position="293"/>
        <end position="311"/>
    </location>
</feature>
<sequence length="565" mass="59056">MIRNPRDLRNPAASLLGAAGLVAVFTLISRVFGFLRWLAQASWVGAAEVGNAYASANQIPNVIFEVAVGGALASITVPLLAKAIARNSRQEVSGIASALLTWTLTILIPLGLVLFLAADPIAALLPASRGSDWAAQNALMAQFLRAFAIQIPLYGLAVVAGGILQAYDRFAWPAAMPALSSLVVILAYGLYGWWSRADTFDARALNVLGWGTSLGVALLGVPLVIPLVRLGLRLRPTWVMSQAQLRQALTLGGFGIGSLLAAQGYMLAVLVLARWGGEVGTINVFQYAQAVYLLPYALFTYPVATVVFPLLTRSEAAGQHQECAQLAAASTALIAALAVLGVAGLVAVAPGMAAIFAWNRPIPGLELAIVAVSPALLGYALLYHLSRVVIALNRAVHSLVAALLAWGVAAVTAWILIKVLVPGLGAGAESLLALGWGQTVGMSLAGGYLVVVWQRIQPGGWRVVSLALVVTLPLAVLGAAGGRLIYRVIVALDVPLAVLWATLAAGAVVVAVSLPGLYLASVQFRGVVRRVRSGGVDKVGFMRCHLENEATESSRFPKSSEGDQS</sequence>
<feature type="transmembrane region" description="Helical" evidence="8">
    <location>
        <begin position="12"/>
        <end position="39"/>
    </location>
</feature>
<evidence type="ECO:0000256" key="6">
    <source>
        <dbReference type="ARBA" id="ARBA00022989"/>
    </source>
</evidence>
<feature type="transmembrane region" description="Helical" evidence="8">
    <location>
        <begin position="92"/>
        <end position="118"/>
    </location>
</feature>
<keyword evidence="7 8" id="KW-0472">Membrane</keyword>
<dbReference type="EMBL" id="JABCUS010000010">
    <property type="protein sequence ID" value="NMX03393.1"/>
    <property type="molecule type" value="Genomic_DNA"/>
</dbReference>
<dbReference type="InterPro" id="IPR051050">
    <property type="entry name" value="Lipid_II_flippase_MurJ/MviN"/>
</dbReference>
<comment type="subcellular location">
    <subcellularLocation>
        <location evidence="1">Cell membrane</location>
        <topology evidence="1">Multi-pass membrane protein</topology>
    </subcellularLocation>
</comment>
<feature type="transmembrane region" description="Helical" evidence="8">
    <location>
        <begin position="332"/>
        <end position="358"/>
    </location>
</feature>
<dbReference type="GO" id="GO:0015648">
    <property type="term" value="F:lipid-linked peptidoglycan transporter activity"/>
    <property type="evidence" value="ECO:0007669"/>
    <property type="project" value="TreeGrafter"/>
</dbReference>
<evidence type="ECO:0000256" key="4">
    <source>
        <dbReference type="ARBA" id="ARBA00022960"/>
    </source>
</evidence>
<gene>
    <name evidence="9" type="ORF">HHJ77_05525</name>
</gene>
<evidence type="ECO:0000256" key="8">
    <source>
        <dbReference type="SAM" id="Phobius"/>
    </source>
</evidence>
<dbReference type="Pfam" id="PF03023">
    <property type="entry name" value="MurJ"/>
    <property type="match status" value="1"/>
</dbReference>
<dbReference type="Proteomes" id="UP000575397">
    <property type="component" value="Unassembled WGS sequence"/>
</dbReference>
<organism evidence="9 10">
    <name type="scientific">Mobiluncus mulieris</name>
    <dbReference type="NCBI Taxonomy" id="2052"/>
    <lineage>
        <taxon>Bacteria</taxon>
        <taxon>Bacillati</taxon>
        <taxon>Actinomycetota</taxon>
        <taxon>Actinomycetes</taxon>
        <taxon>Actinomycetales</taxon>
        <taxon>Actinomycetaceae</taxon>
        <taxon>Mobiluncus</taxon>
    </lineage>
</organism>
<feature type="transmembrane region" description="Helical" evidence="8">
    <location>
        <begin position="433"/>
        <end position="451"/>
    </location>
</feature>
<feature type="transmembrane region" description="Helical" evidence="8">
    <location>
        <begin position="395"/>
        <end position="421"/>
    </location>
</feature>
<dbReference type="GO" id="GO:0034204">
    <property type="term" value="P:lipid translocation"/>
    <property type="evidence" value="ECO:0007669"/>
    <property type="project" value="TreeGrafter"/>
</dbReference>
<comment type="caution">
    <text evidence="9">The sequence shown here is derived from an EMBL/GenBank/DDBJ whole genome shotgun (WGS) entry which is preliminary data.</text>
</comment>
<dbReference type="GO" id="GO:0008360">
    <property type="term" value="P:regulation of cell shape"/>
    <property type="evidence" value="ECO:0007669"/>
    <property type="project" value="UniProtKB-KW"/>
</dbReference>
<accession>A0A7Y0UTE5</accession>
<dbReference type="PRINTS" id="PR01806">
    <property type="entry name" value="VIRFACTRMVIN"/>
</dbReference>
<proteinExistence type="predicted"/>
<keyword evidence="2" id="KW-1003">Cell membrane</keyword>
<reference evidence="9 10" key="1">
    <citation type="submission" date="2020-04" db="EMBL/GenBank/DDBJ databases">
        <title>Antimicrobial susceptibility and clonality of vaginal-derived multi-drug resistant Mobiluncus isolates in China.</title>
        <authorList>
            <person name="Zhang X."/>
        </authorList>
    </citation>
    <scope>NUCLEOTIDE SEQUENCE [LARGE SCALE GENOMIC DNA]</scope>
    <source>
        <strain evidence="9 10">12</strain>
    </source>
</reference>
<keyword evidence="6 8" id="KW-1133">Transmembrane helix</keyword>
<name>A0A7Y0UTE5_9ACTO</name>
<evidence type="ECO:0000256" key="3">
    <source>
        <dbReference type="ARBA" id="ARBA00022692"/>
    </source>
</evidence>
<feature type="transmembrane region" description="Helical" evidence="8">
    <location>
        <begin position="463"/>
        <end position="486"/>
    </location>
</feature>
<keyword evidence="3 8" id="KW-0812">Transmembrane</keyword>
<evidence type="ECO:0000256" key="5">
    <source>
        <dbReference type="ARBA" id="ARBA00022984"/>
    </source>
</evidence>
<evidence type="ECO:0000256" key="1">
    <source>
        <dbReference type="ARBA" id="ARBA00004651"/>
    </source>
</evidence>
<protein>
    <submittedName>
        <fullName evidence="9">Virulence factor MviN</fullName>
    </submittedName>
</protein>
<evidence type="ECO:0000256" key="7">
    <source>
        <dbReference type="ARBA" id="ARBA00023136"/>
    </source>
</evidence>